<organism evidence="1 2">
    <name type="scientific">bacterium (Candidatus Gribaldobacteria) CG02_land_8_20_14_3_00_41_15</name>
    <dbReference type="NCBI Taxonomy" id="2014270"/>
    <lineage>
        <taxon>Bacteria</taxon>
        <taxon>Candidatus Gribaldobacteria</taxon>
    </lineage>
</organism>
<accession>A0A2M7DEA6</accession>
<dbReference type="Pfam" id="PF13620">
    <property type="entry name" value="CarboxypepD_reg"/>
    <property type="match status" value="1"/>
</dbReference>
<dbReference type="SUPFAM" id="SSF49464">
    <property type="entry name" value="Carboxypeptidase regulatory domain-like"/>
    <property type="match status" value="2"/>
</dbReference>
<protein>
    <recommendedName>
        <fullName evidence="3">Carboxypeptidase regulatory-like domain-containing protein</fullName>
    </recommendedName>
</protein>
<name>A0A2M7DEA6_9BACT</name>
<dbReference type="EMBL" id="PETV01000042">
    <property type="protein sequence ID" value="PIV47171.1"/>
    <property type="molecule type" value="Genomic_DNA"/>
</dbReference>
<reference evidence="2" key="1">
    <citation type="submission" date="2017-09" db="EMBL/GenBank/DDBJ databases">
        <title>Depth-based differentiation of microbial function through sediment-hosted aquifers and enrichment of novel symbionts in the deep terrestrial subsurface.</title>
        <authorList>
            <person name="Probst A.J."/>
            <person name="Ladd B."/>
            <person name="Jarett J.K."/>
            <person name="Geller-Mcgrath D.E."/>
            <person name="Sieber C.M.K."/>
            <person name="Emerson J.B."/>
            <person name="Anantharaman K."/>
            <person name="Thomas B.C."/>
            <person name="Malmstrom R."/>
            <person name="Stieglmeier M."/>
            <person name="Klingl A."/>
            <person name="Woyke T."/>
            <person name="Ryan C.M."/>
            <person name="Banfield J.F."/>
        </authorList>
    </citation>
    <scope>NUCLEOTIDE SEQUENCE [LARGE SCALE GENOMIC DNA]</scope>
</reference>
<proteinExistence type="predicted"/>
<dbReference type="InterPro" id="IPR008969">
    <property type="entry name" value="CarboxyPept-like_regulatory"/>
</dbReference>
<evidence type="ECO:0008006" key="3">
    <source>
        <dbReference type="Google" id="ProtNLM"/>
    </source>
</evidence>
<dbReference type="Gene3D" id="2.60.40.1120">
    <property type="entry name" value="Carboxypeptidase-like, regulatory domain"/>
    <property type="match status" value="2"/>
</dbReference>
<dbReference type="AlphaFoldDB" id="A0A2M7DEA6"/>
<evidence type="ECO:0000313" key="2">
    <source>
        <dbReference type="Proteomes" id="UP000229030"/>
    </source>
</evidence>
<evidence type="ECO:0000313" key="1">
    <source>
        <dbReference type="EMBL" id="PIV47171.1"/>
    </source>
</evidence>
<dbReference type="Proteomes" id="UP000229030">
    <property type="component" value="Unassembled WGS sequence"/>
</dbReference>
<sequence>MAITSPTDFLHFDLKGIVNSSVPKEFGTDGYTIDIKTMNASGVLLETISAMSFFLQKGGDFTLSGTATITQGDGVTGANIANGQTMNIFLGSPMTGPTEKTLTFTGSNTAAYSFTGLTAGEYFMFTDPTITLTQAVGGAADFEGLMMPEPIRLSANTVKNLTIKRQDAGIGTAVTIKLTGDFSTNSAADDVDIFANSPSGYRMKTAGDVSSVTNSMVATLYLPDGRWNVGMGPAMPKGPMAGPPSMPDWMPPMPVGVEISGATVKENSGTANDGIIVFNIATQQKQNLYGKVVDGTGAGIADTEVYGFNPNGGFGGANTKTDTNGVFTLKITNTGNFKVGAHKPGLPAGSELTVDVRADGVYYNDSKVTTSTQFQLKLKKPSYTISGSVLNADSKAMAYAPVWAYQTNGSGNTQAMTDASGNYILYVDNGVWQVRADAPGMGSVQYDLPITINGASQSNINLKPATDTTWVTISGTVTINNATQQYMPIRAVEFSSAGVPLGREYSSNTDSSGAYTINVPGGADASAYKYYRVDIWTQSYGEVERTGTDDVANSPANTKMNNSNKTNVDITVAAAALKTVVVNFTNGSDYASNSGFLKIDGMSFTGAIPKTTTNCKN</sequence>
<comment type="caution">
    <text evidence="1">The sequence shown here is derived from an EMBL/GenBank/DDBJ whole genome shotgun (WGS) entry which is preliminary data.</text>
</comment>
<gene>
    <name evidence="1" type="ORF">COS21_01365</name>
</gene>